<proteinExistence type="predicted"/>
<keyword evidence="1" id="KW-0614">Plasmid</keyword>
<reference evidence="1" key="1">
    <citation type="submission" date="2016-07" db="EMBL/GenBank/DDBJ databases">
        <title>Microvirga ossetica sp. nov. a new species of rhizobia isolated from root nodules of the legume species Vicia alpestris Steven originated from North Ossetia region in the Caucasus.</title>
        <authorList>
            <person name="Safronova V.I."/>
            <person name="Kuznetsova I.G."/>
            <person name="Sazanova A.L."/>
            <person name="Belimov A."/>
            <person name="Andronov E."/>
            <person name="Osledkin Y.S."/>
            <person name="Onishchuk O.P."/>
            <person name="Kurchak O.N."/>
            <person name="Shaposhnikov A.I."/>
            <person name="Willems A."/>
            <person name="Tikhonovich I.A."/>
        </authorList>
    </citation>
    <scope>NUCLEOTIDE SEQUENCE [LARGE SCALE GENOMIC DNA]</scope>
    <source>
        <strain evidence="1">V5/3M</strain>
        <plasmid evidence="1">unnamed1</plasmid>
    </source>
</reference>
<organism evidence="1">
    <name type="scientific">Microvirga ossetica</name>
    <dbReference type="NCBI Taxonomy" id="1882682"/>
    <lineage>
        <taxon>Bacteria</taxon>
        <taxon>Pseudomonadati</taxon>
        <taxon>Pseudomonadota</taxon>
        <taxon>Alphaproteobacteria</taxon>
        <taxon>Hyphomicrobiales</taxon>
        <taxon>Methylobacteriaceae</taxon>
        <taxon>Microvirga</taxon>
    </lineage>
</organism>
<accession>A0A1B2EQ84</accession>
<protein>
    <submittedName>
        <fullName evidence="1">Uncharacterized protein</fullName>
    </submittedName>
</protein>
<sequence length="64" mass="7199">MPLRKQERMMQGLRSAEGLQRFTSVFPAVRNLFVLPHSNPFALATHLHRLQAMAAWKAAEGVLA</sequence>
<dbReference type="EMBL" id="CP016617">
    <property type="protein sequence ID" value="ANY82148.1"/>
    <property type="molecule type" value="Genomic_DNA"/>
</dbReference>
<name>A0A1B2EQ84_9HYPH</name>
<evidence type="ECO:0000313" key="1">
    <source>
        <dbReference type="EMBL" id="ANY82148.1"/>
    </source>
</evidence>
<dbReference type="KEGG" id="moc:BB934_27710"/>
<gene>
    <name evidence="1" type="ORF">BB934_27710</name>
</gene>
<geneLocation type="plasmid" evidence="1">
    <name>unnamed1</name>
</geneLocation>
<dbReference type="AlphaFoldDB" id="A0A1B2EQ84"/>